<evidence type="ECO:0000256" key="11">
    <source>
        <dbReference type="SAM" id="Phobius"/>
    </source>
</evidence>
<dbReference type="AlphaFoldDB" id="B3EQ02"/>
<dbReference type="Gene3D" id="1.10.287.130">
    <property type="match status" value="1"/>
</dbReference>
<dbReference type="SUPFAM" id="SSF55874">
    <property type="entry name" value="ATPase domain of HSP90 chaperone/DNA topoisomerase II/histidine kinase"/>
    <property type="match status" value="1"/>
</dbReference>
<dbReference type="Pfam" id="PF02518">
    <property type="entry name" value="HATPase_c"/>
    <property type="match status" value="1"/>
</dbReference>
<evidence type="ECO:0000256" key="7">
    <source>
        <dbReference type="ARBA" id="ARBA00022777"/>
    </source>
</evidence>
<evidence type="ECO:0000259" key="13">
    <source>
        <dbReference type="PROSITE" id="PS50885"/>
    </source>
</evidence>
<feature type="domain" description="HAMP" evidence="13">
    <location>
        <begin position="202"/>
        <end position="255"/>
    </location>
</feature>
<evidence type="ECO:0000259" key="12">
    <source>
        <dbReference type="PROSITE" id="PS50109"/>
    </source>
</evidence>
<feature type="domain" description="Histidine kinase" evidence="12">
    <location>
        <begin position="263"/>
        <end position="478"/>
    </location>
</feature>
<keyword evidence="9" id="KW-0902">Two-component regulatory system</keyword>
<comment type="catalytic activity">
    <reaction evidence="1">
        <text>ATP + protein L-histidine = ADP + protein N-phospho-L-histidine.</text>
        <dbReference type="EC" id="2.7.13.3"/>
    </reaction>
</comment>
<evidence type="ECO:0000256" key="8">
    <source>
        <dbReference type="ARBA" id="ARBA00022989"/>
    </source>
</evidence>
<dbReference type="InterPro" id="IPR003661">
    <property type="entry name" value="HisK_dim/P_dom"/>
</dbReference>
<gene>
    <name evidence="14" type="ordered locus">Cphamn1_0991</name>
</gene>
<dbReference type="InterPro" id="IPR036890">
    <property type="entry name" value="HATPase_C_sf"/>
</dbReference>
<dbReference type="Gene3D" id="3.30.565.10">
    <property type="entry name" value="Histidine kinase-like ATPase, C-terminal domain"/>
    <property type="match status" value="1"/>
</dbReference>
<keyword evidence="5" id="KW-0808">Transferase</keyword>
<dbReference type="PRINTS" id="PR00344">
    <property type="entry name" value="BCTRLSENSOR"/>
</dbReference>
<keyword evidence="6 11" id="KW-0812">Transmembrane</keyword>
<dbReference type="PANTHER" id="PTHR45436:SF5">
    <property type="entry name" value="SENSOR HISTIDINE KINASE TRCS"/>
    <property type="match status" value="1"/>
</dbReference>
<evidence type="ECO:0000256" key="4">
    <source>
        <dbReference type="ARBA" id="ARBA00022553"/>
    </source>
</evidence>
<protein>
    <recommendedName>
        <fullName evidence="3">histidine kinase</fullName>
        <ecNumber evidence="3">2.7.13.3</ecNumber>
    </recommendedName>
</protein>
<dbReference type="InterPro" id="IPR005467">
    <property type="entry name" value="His_kinase_dom"/>
</dbReference>
<dbReference type="SMART" id="SM00387">
    <property type="entry name" value="HATPase_c"/>
    <property type="match status" value="1"/>
</dbReference>
<dbReference type="EMBL" id="CP001101">
    <property type="protein sequence ID" value="ACE03934.1"/>
    <property type="molecule type" value="Genomic_DNA"/>
</dbReference>
<dbReference type="InterPro" id="IPR004358">
    <property type="entry name" value="Sig_transdc_His_kin-like_C"/>
</dbReference>
<dbReference type="EC" id="2.7.13.3" evidence="3"/>
<dbReference type="InterPro" id="IPR003594">
    <property type="entry name" value="HATPase_dom"/>
</dbReference>
<comment type="subcellular location">
    <subcellularLocation>
        <location evidence="2">Membrane</location>
    </subcellularLocation>
</comment>
<evidence type="ECO:0000256" key="5">
    <source>
        <dbReference type="ARBA" id="ARBA00022679"/>
    </source>
</evidence>
<dbReference type="InterPro" id="IPR003660">
    <property type="entry name" value="HAMP_dom"/>
</dbReference>
<dbReference type="HOGENOM" id="CLU_000445_89_6_10"/>
<keyword evidence="8 11" id="KW-1133">Transmembrane helix</keyword>
<feature type="transmembrane region" description="Helical" evidence="11">
    <location>
        <begin position="25"/>
        <end position="46"/>
    </location>
</feature>
<dbReference type="FunFam" id="3.30.565.10:FF:000006">
    <property type="entry name" value="Sensor histidine kinase WalK"/>
    <property type="match status" value="1"/>
</dbReference>
<dbReference type="PROSITE" id="PS50885">
    <property type="entry name" value="HAMP"/>
    <property type="match status" value="1"/>
</dbReference>
<evidence type="ECO:0000256" key="3">
    <source>
        <dbReference type="ARBA" id="ARBA00012438"/>
    </source>
</evidence>
<dbReference type="InterPro" id="IPR050428">
    <property type="entry name" value="TCS_sensor_his_kinase"/>
</dbReference>
<sequence length="478" mass="53600">MRKNSGEKDGLRFGRGTSIRDRLAGLYLVVTASLMVMVFVLVYVLVEHDVYRHIDEELDEEVGEFVESLRVTENGLLFEDQTEWMERSHITVDFYPKFVQVVAAGASPEIMKKSFNLFSDTLCYNPVLEKAAFYNSAIGGASVRQVQVPVFQGDGSGVAAWVLVAVPLDESLFVLHDLRIALFFSLAVVLLTLFFVTRFLAGKSIDPIERVIETAETITRENLDERIVLPSRKDELYRLSFTINSLLDRLQDAYVREKQFTSDASHELKTPLTSVMGTLEVLIRKPRDPGYYEARIGFCINELKRMSGLIEQLLLLARYNAGSFRPDIEVVDAEQIVEKVLARAEDLVKQQQLQVSIRSKKEVLVRADASMLGVMLDNIVSNAVKYSRKGGHVYVELERRGGSVFCSVTDSGTGIPPEKIERLFERFYRVDESRNSQISGTGLGLALVKKLADMQHITVGLSSVEHDGTVVTFEIPAA</sequence>
<dbReference type="SMART" id="SM00388">
    <property type="entry name" value="HisKA"/>
    <property type="match status" value="1"/>
</dbReference>
<proteinExistence type="predicted"/>
<dbReference type="CDD" id="cd00075">
    <property type="entry name" value="HATPase"/>
    <property type="match status" value="1"/>
</dbReference>
<evidence type="ECO:0000256" key="6">
    <source>
        <dbReference type="ARBA" id="ARBA00022692"/>
    </source>
</evidence>
<accession>B3EQ02</accession>
<dbReference type="CDD" id="cd06225">
    <property type="entry name" value="HAMP"/>
    <property type="match status" value="1"/>
</dbReference>
<feature type="transmembrane region" description="Helical" evidence="11">
    <location>
        <begin position="180"/>
        <end position="201"/>
    </location>
</feature>
<dbReference type="Pfam" id="PF00512">
    <property type="entry name" value="HisKA"/>
    <property type="match status" value="1"/>
</dbReference>
<dbReference type="SUPFAM" id="SSF158472">
    <property type="entry name" value="HAMP domain-like"/>
    <property type="match status" value="1"/>
</dbReference>
<evidence type="ECO:0000256" key="9">
    <source>
        <dbReference type="ARBA" id="ARBA00023012"/>
    </source>
</evidence>
<dbReference type="PROSITE" id="PS50109">
    <property type="entry name" value="HIS_KIN"/>
    <property type="match status" value="1"/>
</dbReference>
<dbReference type="SUPFAM" id="SSF47384">
    <property type="entry name" value="Homodimeric domain of signal transducing histidine kinase"/>
    <property type="match status" value="1"/>
</dbReference>
<dbReference type="PANTHER" id="PTHR45436">
    <property type="entry name" value="SENSOR HISTIDINE KINASE YKOH"/>
    <property type="match status" value="1"/>
</dbReference>
<evidence type="ECO:0000256" key="1">
    <source>
        <dbReference type="ARBA" id="ARBA00000085"/>
    </source>
</evidence>
<dbReference type="FunFam" id="1.10.287.130:FF:000001">
    <property type="entry name" value="Two-component sensor histidine kinase"/>
    <property type="match status" value="1"/>
</dbReference>
<dbReference type="Pfam" id="PF00672">
    <property type="entry name" value="HAMP"/>
    <property type="match status" value="1"/>
</dbReference>
<dbReference type="KEGG" id="cpb:Cphamn1_0991"/>
<dbReference type="SMART" id="SM00304">
    <property type="entry name" value="HAMP"/>
    <property type="match status" value="1"/>
</dbReference>
<dbReference type="GO" id="GO:0000155">
    <property type="term" value="F:phosphorelay sensor kinase activity"/>
    <property type="evidence" value="ECO:0007669"/>
    <property type="project" value="InterPro"/>
</dbReference>
<name>B3EQ02_CHLPB</name>
<dbReference type="GO" id="GO:0005886">
    <property type="term" value="C:plasma membrane"/>
    <property type="evidence" value="ECO:0007669"/>
    <property type="project" value="TreeGrafter"/>
</dbReference>
<dbReference type="CDD" id="cd00082">
    <property type="entry name" value="HisKA"/>
    <property type="match status" value="1"/>
</dbReference>
<evidence type="ECO:0000313" key="14">
    <source>
        <dbReference type="EMBL" id="ACE03934.1"/>
    </source>
</evidence>
<dbReference type="Gene3D" id="6.10.340.10">
    <property type="match status" value="1"/>
</dbReference>
<keyword evidence="10 11" id="KW-0472">Membrane</keyword>
<keyword evidence="4" id="KW-0597">Phosphoprotein</keyword>
<organism evidence="14">
    <name type="scientific">Chlorobium phaeobacteroides (strain BS1)</name>
    <dbReference type="NCBI Taxonomy" id="331678"/>
    <lineage>
        <taxon>Bacteria</taxon>
        <taxon>Pseudomonadati</taxon>
        <taxon>Chlorobiota</taxon>
        <taxon>Chlorobiia</taxon>
        <taxon>Chlorobiales</taxon>
        <taxon>Chlorobiaceae</taxon>
        <taxon>Chlorobium/Pelodictyon group</taxon>
        <taxon>Chlorobium</taxon>
    </lineage>
</organism>
<dbReference type="eggNOG" id="COG5002">
    <property type="taxonomic scope" value="Bacteria"/>
</dbReference>
<keyword evidence="7 14" id="KW-0418">Kinase</keyword>
<dbReference type="InterPro" id="IPR036097">
    <property type="entry name" value="HisK_dim/P_sf"/>
</dbReference>
<evidence type="ECO:0000256" key="10">
    <source>
        <dbReference type="ARBA" id="ARBA00023136"/>
    </source>
</evidence>
<reference evidence="14" key="1">
    <citation type="submission" date="2008-06" db="EMBL/GenBank/DDBJ databases">
        <title>Complete sequence of Chlorobium phaeobacteroides BS1.</title>
        <authorList>
            <consortium name="US DOE Joint Genome Institute"/>
            <person name="Lucas S."/>
            <person name="Copeland A."/>
            <person name="Lapidus A."/>
            <person name="Glavina del Rio T."/>
            <person name="Dalin E."/>
            <person name="Tice H."/>
            <person name="Bruce D."/>
            <person name="Goodwin L."/>
            <person name="Pitluck S."/>
            <person name="Schmutz J."/>
            <person name="Larimer F."/>
            <person name="Land M."/>
            <person name="Hauser L."/>
            <person name="Kyrpides N."/>
            <person name="Ovchinnikova G."/>
            <person name="Li T."/>
            <person name="Liu Z."/>
            <person name="Zhao F."/>
            <person name="Overmann J."/>
            <person name="Bryant D.A."/>
            <person name="Richardson P."/>
        </authorList>
    </citation>
    <scope>NUCLEOTIDE SEQUENCE [LARGE SCALE GENOMIC DNA]</scope>
    <source>
        <strain evidence="14">BS1</strain>
    </source>
</reference>
<evidence type="ECO:0000256" key="2">
    <source>
        <dbReference type="ARBA" id="ARBA00004370"/>
    </source>
</evidence>
<dbReference type="STRING" id="331678.Cphamn1_0991"/>